<sequence>MVQRTSHTTRSIAIVGAGQAGVQLALGLRQNGYDVTLVSNRTPQQVLDGRVMSTQIMFGDSMEIERGLGLDYWQDSAPVIEGLSLTVAIDAEKAIGFEARLAAPAQSVDQRVKIETWLREFEGDGGTLRIAEAGIEELESLAATHDLVLVAAGKGEISRIFERDAGRSAFDSPQRAAAVSYVHGLRPRNSFVACGANLMPGLGEYFIVPALTKSGPCDCIFINAIPGGPLDAFGDVTSPAEHLARTKELLGRYLPWEGERAVDARLSDPNGVLTGRIPPTVRKPVALLPSGRSVLGLADVLVLNDPLTGQGSNNAAKSADVYLREIVNRGAEPFDTDWMTATFERFWEYAQHVVRWTNGLLPPAPDHVVTLLDAAQRLPSLASGIVEAFNRPPSLDPWWYDADAARREIAAHESGDRSATAERGEARV</sequence>
<feature type="domain" description="Styrene monooxygenase StyA putative substrate binding" evidence="1">
    <location>
        <begin position="153"/>
        <end position="260"/>
    </location>
</feature>
<dbReference type="RefSeq" id="WP_190146203.1">
    <property type="nucleotide sequence ID" value="NZ_BLIO01000001.1"/>
</dbReference>
<protein>
    <recommendedName>
        <fullName evidence="1">Styrene monooxygenase StyA putative substrate binding domain-containing protein</fullName>
    </recommendedName>
</protein>
<reference evidence="2 3" key="1">
    <citation type="submission" date="2019-12" db="EMBL/GenBank/DDBJ databases">
        <title>Whole genome shotgun sequence of Streptomyces hygroscopicus subsp. glebosus NBRC 13786.</title>
        <authorList>
            <person name="Ichikawa N."/>
            <person name="Kimura A."/>
            <person name="Kitahashi Y."/>
            <person name="Komaki H."/>
            <person name="Tamura T."/>
        </authorList>
    </citation>
    <scope>NUCLEOTIDE SEQUENCE [LARGE SCALE GENOMIC DNA]</scope>
    <source>
        <strain evidence="2 3">NBRC 13786</strain>
    </source>
</reference>
<comment type="caution">
    <text evidence="2">The sequence shown here is derived from an EMBL/GenBank/DDBJ whole genome shotgun (WGS) entry which is preliminary data.</text>
</comment>
<evidence type="ECO:0000313" key="3">
    <source>
        <dbReference type="Proteomes" id="UP000430079"/>
    </source>
</evidence>
<gene>
    <name evidence="2" type="ORF">Sgleb_49280</name>
</gene>
<dbReference type="PRINTS" id="PR00420">
    <property type="entry name" value="RNGMNOXGNASE"/>
</dbReference>
<keyword evidence="3" id="KW-1185">Reference proteome</keyword>
<dbReference type="InterPro" id="IPR036188">
    <property type="entry name" value="FAD/NAD-bd_sf"/>
</dbReference>
<dbReference type="Pfam" id="PF17885">
    <property type="entry name" value="Smoa_sbd"/>
    <property type="match status" value="1"/>
</dbReference>
<dbReference type="EMBL" id="BLIO01000001">
    <property type="protein sequence ID" value="GFE16881.1"/>
    <property type="molecule type" value="Genomic_DNA"/>
</dbReference>
<accession>A0A640T311</accession>
<evidence type="ECO:0000313" key="2">
    <source>
        <dbReference type="EMBL" id="GFE16881.1"/>
    </source>
</evidence>
<evidence type="ECO:0000259" key="1">
    <source>
        <dbReference type="Pfam" id="PF17885"/>
    </source>
</evidence>
<dbReference type="InterPro" id="IPR041654">
    <property type="entry name" value="StyA_sbd"/>
</dbReference>
<proteinExistence type="predicted"/>
<dbReference type="Proteomes" id="UP000430079">
    <property type="component" value="Unassembled WGS sequence"/>
</dbReference>
<name>A0A640T311_9ACTN</name>
<dbReference type="Gene3D" id="3.30.9.40">
    <property type="match status" value="1"/>
</dbReference>
<dbReference type="AlphaFoldDB" id="A0A640T311"/>
<dbReference type="SUPFAM" id="SSF51905">
    <property type="entry name" value="FAD/NAD(P)-binding domain"/>
    <property type="match status" value="1"/>
</dbReference>
<organism evidence="2 3">
    <name type="scientific">Streptomyces glebosus</name>
    <dbReference type="NCBI Taxonomy" id="249580"/>
    <lineage>
        <taxon>Bacteria</taxon>
        <taxon>Bacillati</taxon>
        <taxon>Actinomycetota</taxon>
        <taxon>Actinomycetes</taxon>
        <taxon>Kitasatosporales</taxon>
        <taxon>Streptomycetaceae</taxon>
        <taxon>Streptomyces</taxon>
    </lineage>
</organism>
<dbReference type="Gene3D" id="3.50.50.60">
    <property type="entry name" value="FAD/NAD(P)-binding domain"/>
    <property type="match status" value="2"/>
</dbReference>